<keyword evidence="3" id="KW-1003">Cell membrane</keyword>
<evidence type="ECO:0000256" key="2">
    <source>
        <dbReference type="ARBA" id="ARBA00022448"/>
    </source>
</evidence>
<sequence length="316" mass="35933">MSESSVIQVSNLKKVYGKTVAVDNVSFEVKKGEIFGFLGPNGAGKTTTIRMLTGVILPDEGEAKILGIDIKEDPISVKKIMGVVPEVCNVYVDLSSWDNMILTGKIYGVKRKEREEKAEELLKKFGLWERKDEKTRKFSKGMKQRLILAMSLIHEPKILFLDEPTSGLDVQSTRMIRKIIEELRLKGKTIFLTTHNIEEANLLCDRIAIINKGKIVAIDSPEKLKSTFKRMQSVEVAFDRIPEDIRWLHSIPYVNECKKLGDKFRVYTKDPDSLIKELVNFAEKNNLKFISLNTLGPSLEDVFVALTEKVEAKYHE</sequence>
<dbReference type="FunFam" id="3.40.50.300:FF:000589">
    <property type="entry name" value="ABC transporter, ATP-binding subunit"/>
    <property type="match status" value="1"/>
</dbReference>
<dbReference type="InterPro" id="IPR050763">
    <property type="entry name" value="ABC_transporter_ATP-binding"/>
</dbReference>
<dbReference type="SMART" id="SM00382">
    <property type="entry name" value="AAA"/>
    <property type="match status" value="1"/>
</dbReference>
<dbReference type="GO" id="GO:0005886">
    <property type="term" value="C:plasma membrane"/>
    <property type="evidence" value="ECO:0007669"/>
    <property type="project" value="UniProtKB-SubCell"/>
</dbReference>
<comment type="similarity">
    <text evidence="8">Belongs to the ABC transporter superfamily. Drug exporter-1 (DrugE1) (TC 3.A.1.105) family.</text>
</comment>
<dbReference type="InterPro" id="IPR003439">
    <property type="entry name" value="ABC_transporter-like_ATP-bd"/>
</dbReference>
<evidence type="ECO:0000256" key="3">
    <source>
        <dbReference type="ARBA" id="ARBA00022475"/>
    </source>
</evidence>
<dbReference type="InterPro" id="IPR027417">
    <property type="entry name" value="P-loop_NTPase"/>
</dbReference>
<evidence type="ECO:0000313" key="10">
    <source>
        <dbReference type="EMBL" id="HHF99063.1"/>
    </source>
</evidence>
<dbReference type="GO" id="GO:1900753">
    <property type="term" value="P:doxorubicin transport"/>
    <property type="evidence" value="ECO:0007669"/>
    <property type="project" value="InterPro"/>
</dbReference>
<dbReference type="SUPFAM" id="SSF52540">
    <property type="entry name" value="P-loop containing nucleoside triphosphate hydrolases"/>
    <property type="match status" value="1"/>
</dbReference>
<organism evidence="10">
    <name type="scientific">Aerophobetes bacterium</name>
    <dbReference type="NCBI Taxonomy" id="2030807"/>
    <lineage>
        <taxon>Bacteria</taxon>
        <taxon>Candidatus Aerophobota</taxon>
    </lineage>
</organism>
<keyword evidence="7" id="KW-0472">Membrane</keyword>
<reference evidence="10" key="1">
    <citation type="journal article" date="2020" name="mSystems">
        <title>Genome- and Community-Level Interaction Insights into Carbon Utilization and Element Cycling Functions of Hydrothermarchaeota in Hydrothermal Sediment.</title>
        <authorList>
            <person name="Zhou Z."/>
            <person name="Liu Y."/>
            <person name="Xu W."/>
            <person name="Pan J."/>
            <person name="Luo Z.H."/>
            <person name="Li M."/>
        </authorList>
    </citation>
    <scope>NUCLEOTIDE SEQUENCE [LARGE SCALE GENOMIC DNA]</scope>
    <source>
        <strain evidence="10">HyVt-92</strain>
    </source>
</reference>
<dbReference type="AlphaFoldDB" id="A0A7V5HZY8"/>
<evidence type="ECO:0000256" key="1">
    <source>
        <dbReference type="ARBA" id="ARBA00004413"/>
    </source>
</evidence>
<dbReference type="GO" id="GO:0043215">
    <property type="term" value="P:daunorubicin transport"/>
    <property type="evidence" value="ECO:0007669"/>
    <property type="project" value="InterPro"/>
</dbReference>
<keyword evidence="4" id="KW-0547">Nucleotide-binding</keyword>
<evidence type="ECO:0000256" key="8">
    <source>
        <dbReference type="ARBA" id="ARBA00049985"/>
    </source>
</evidence>
<dbReference type="InterPro" id="IPR005894">
    <property type="entry name" value="DrrA"/>
</dbReference>
<evidence type="ECO:0000256" key="7">
    <source>
        <dbReference type="ARBA" id="ARBA00023136"/>
    </source>
</evidence>
<dbReference type="Pfam" id="PF00005">
    <property type="entry name" value="ABC_tran"/>
    <property type="match status" value="1"/>
</dbReference>
<keyword evidence="6" id="KW-1278">Translocase</keyword>
<dbReference type="InterPro" id="IPR017871">
    <property type="entry name" value="ABC_transporter-like_CS"/>
</dbReference>
<comment type="subcellular location">
    <subcellularLocation>
        <location evidence="1">Cell membrane</location>
        <topology evidence="1">Peripheral membrane protein</topology>
        <orientation evidence="1">Cytoplasmic side</orientation>
    </subcellularLocation>
</comment>
<comment type="caution">
    <text evidence="10">The sequence shown here is derived from an EMBL/GenBank/DDBJ whole genome shotgun (WGS) entry which is preliminary data.</text>
</comment>
<evidence type="ECO:0000259" key="9">
    <source>
        <dbReference type="PROSITE" id="PS50893"/>
    </source>
</evidence>
<dbReference type="InterPro" id="IPR003593">
    <property type="entry name" value="AAA+_ATPase"/>
</dbReference>
<gene>
    <name evidence="10" type="ORF">ENL39_06235</name>
</gene>
<protein>
    <submittedName>
        <fullName evidence="10">ATP-binding cassette domain-containing protein</fullName>
    </submittedName>
</protein>
<dbReference type="PROSITE" id="PS00211">
    <property type="entry name" value="ABC_TRANSPORTER_1"/>
    <property type="match status" value="1"/>
</dbReference>
<dbReference type="NCBIfam" id="TIGR01188">
    <property type="entry name" value="drrA"/>
    <property type="match status" value="1"/>
</dbReference>
<dbReference type="Proteomes" id="UP000886070">
    <property type="component" value="Unassembled WGS sequence"/>
</dbReference>
<dbReference type="EMBL" id="DRTT01000169">
    <property type="protein sequence ID" value="HHF99063.1"/>
    <property type="molecule type" value="Genomic_DNA"/>
</dbReference>
<keyword evidence="5 10" id="KW-0067">ATP-binding</keyword>
<evidence type="ECO:0000256" key="5">
    <source>
        <dbReference type="ARBA" id="ARBA00022840"/>
    </source>
</evidence>
<dbReference type="PANTHER" id="PTHR42711:SF5">
    <property type="entry name" value="ABC TRANSPORTER ATP-BINDING PROTEIN NATA"/>
    <property type="match status" value="1"/>
</dbReference>
<evidence type="ECO:0000256" key="4">
    <source>
        <dbReference type="ARBA" id="ARBA00022741"/>
    </source>
</evidence>
<dbReference type="GO" id="GO:0016887">
    <property type="term" value="F:ATP hydrolysis activity"/>
    <property type="evidence" value="ECO:0007669"/>
    <property type="project" value="InterPro"/>
</dbReference>
<proteinExistence type="inferred from homology"/>
<dbReference type="PANTHER" id="PTHR42711">
    <property type="entry name" value="ABC TRANSPORTER ATP-BINDING PROTEIN"/>
    <property type="match status" value="1"/>
</dbReference>
<dbReference type="PROSITE" id="PS50893">
    <property type="entry name" value="ABC_TRANSPORTER_2"/>
    <property type="match status" value="1"/>
</dbReference>
<dbReference type="Gene3D" id="3.40.50.300">
    <property type="entry name" value="P-loop containing nucleotide triphosphate hydrolases"/>
    <property type="match status" value="1"/>
</dbReference>
<keyword evidence="2" id="KW-0813">Transport</keyword>
<evidence type="ECO:0000256" key="6">
    <source>
        <dbReference type="ARBA" id="ARBA00022967"/>
    </source>
</evidence>
<name>A0A7V5HZY8_UNCAE</name>
<accession>A0A7V5HZY8</accession>
<feature type="domain" description="ABC transporter" evidence="9">
    <location>
        <begin position="7"/>
        <end position="237"/>
    </location>
</feature>
<dbReference type="GO" id="GO:0005524">
    <property type="term" value="F:ATP binding"/>
    <property type="evidence" value="ECO:0007669"/>
    <property type="project" value="UniProtKB-KW"/>
</dbReference>